<gene>
    <name evidence="6" type="ORF">SAMN05660464_0121</name>
</gene>
<accession>A0A1I5U781</accession>
<dbReference type="GO" id="GO:0003700">
    <property type="term" value="F:DNA-binding transcription factor activity"/>
    <property type="evidence" value="ECO:0007669"/>
    <property type="project" value="InterPro"/>
</dbReference>
<dbReference type="InterPro" id="IPR000847">
    <property type="entry name" value="LysR_HTH_N"/>
</dbReference>
<dbReference type="Pfam" id="PF00126">
    <property type="entry name" value="HTH_1"/>
    <property type="match status" value="1"/>
</dbReference>
<comment type="similarity">
    <text evidence="1">Belongs to the LysR transcriptional regulatory family.</text>
</comment>
<dbReference type="Pfam" id="PF03466">
    <property type="entry name" value="LysR_substrate"/>
    <property type="match status" value="1"/>
</dbReference>
<sequence>MGVIDSADTVPTVNLASLDLNLLVSLDALLTQRSVTRAAAQMGLSQPALSASLARLRRHFGDELLTRVGNDYRLTPLAVQLRELVRVALSGVERVFTAQPGFDPASSTREFSVLVSDYVVVVLGDTIAGLLAEEAPRTRLRLTPHSPAVVDSAHQVLLATDLLLLPHGFVADLSHRDLYRDEWVCVVAADNPVVDRGLTVEDLEELPWVATYHGQTASTPAARQMRQLGIEPRVQVVNESFLTVPALVAGSDRVALLQRRLVDLLPLGSGIRALPPPFEAGPLVEAMWWHPVFDDDPEHRYLRDLVSRAAELAVSPGARTGIDLGDTAPREK</sequence>
<dbReference type="PROSITE" id="PS50931">
    <property type="entry name" value="HTH_LYSR"/>
    <property type="match status" value="1"/>
</dbReference>
<dbReference type="CDD" id="cd08417">
    <property type="entry name" value="PBP2_Nitroaromatics_like"/>
    <property type="match status" value="1"/>
</dbReference>
<evidence type="ECO:0000313" key="6">
    <source>
        <dbReference type="EMBL" id="SFP91118.1"/>
    </source>
</evidence>
<dbReference type="SUPFAM" id="SSF53850">
    <property type="entry name" value="Periplasmic binding protein-like II"/>
    <property type="match status" value="1"/>
</dbReference>
<dbReference type="Gene3D" id="1.10.10.10">
    <property type="entry name" value="Winged helix-like DNA-binding domain superfamily/Winged helix DNA-binding domain"/>
    <property type="match status" value="1"/>
</dbReference>
<evidence type="ECO:0000256" key="1">
    <source>
        <dbReference type="ARBA" id="ARBA00009437"/>
    </source>
</evidence>
<evidence type="ECO:0000256" key="2">
    <source>
        <dbReference type="ARBA" id="ARBA00023015"/>
    </source>
</evidence>
<name>A0A1I5U781_9ACTN</name>
<evidence type="ECO:0000256" key="4">
    <source>
        <dbReference type="ARBA" id="ARBA00023163"/>
    </source>
</evidence>
<dbReference type="InterPro" id="IPR005119">
    <property type="entry name" value="LysR_subst-bd"/>
</dbReference>
<evidence type="ECO:0000256" key="3">
    <source>
        <dbReference type="ARBA" id="ARBA00023125"/>
    </source>
</evidence>
<keyword evidence="2" id="KW-0805">Transcription regulation</keyword>
<dbReference type="EMBL" id="FOWQ01000010">
    <property type="protein sequence ID" value="SFP91118.1"/>
    <property type="molecule type" value="Genomic_DNA"/>
</dbReference>
<keyword evidence="4" id="KW-0804">Transcription</keyword>
<dbReference type="PANTHER" id="PTHR30118:SF15">
    <property type="entry name" value="TRANSCRIPTIONAL REGULATORY PROTEIN"/>
    <property type="match status" value="1"/>
</dbReference>
<dbReference type="InterPro" id="IPR037402">
    <property type="entry name" value="YidZ_PBP2"/>
</dbReference>
<evidence type="ECO:0000313" key="7">
    <source>
        <dbReference type="Proteomes" id="UP000198857"/>
    </source>
</evidence>
<evidence type="ECO:0000259" key="5">
    <source>
        <dbReference type="PROSITE" id="PS50931"/>
    </source>
</evidence>
<dbReference type="PANTHER" id="PTHR30118">
    <property type="entry name" value="HTH-TYPE TRANSCRIPTIONAL REGULATOR LEUO-RELATED"/>
    <property type="match status" value="1"/>
</dbReference>
<dbReference type="SUPFAM" id="SSF46785">
    <property type="entry name" value="Winged helix' DNA-binding domain"/>
    <property type="match status" value="1"/>
</dbReference>
<reference evidence="7" key="1">
    <citation type="submission" date="2016-10" db="EMBL/GenBank/DDBJ databases">
        <authorList>
            <person name="Varghese N."/>
            <person name="Submissions S."/>
        </authorList>
    </citation>
    <scope>NUCLEOTIDE SEQUENCE [LARGE SCALE GENOMIC DNA]</scope>
    <source>
        <strain evidence="7">DSM 44208</strain>
    </source>
</reference>
<protein>
    <submittedName>
        <fullName evidence="6">DNA-binding transcriptional regulator, LysR family</fullName>
    </submittedName>
</protein>
<keyword evidence="3 6" id="KW-0238">DNA-binding</keyword>
<dbReference type="InterPro" id="IPR036388">
    <property type="entry name" value="WH-like_DNA-bd_sf"/>
</dbReference>
<dbReference type="Gene3D" id="3.40.190.10">
    <property type="entry name" value="Periplasmic binding protein-like II"/>
    <property type="match status" value="2"/>
</dbReference>
<dbReference type="AlphaFoldDB" id="A0A1I5U781"/>
<dbReference type="InterPro" id="IPR050389">
    <property type="entry name" value="LysR-type_TF"/>
</dbReference>
<dbReference type="Proteomes" id="UP000198857">
    <property type="component" value="Unassembled WGS sequence"/>
</dbReference>
<dbReference type="InterPro" id="IPR036390">
    <property type="entry name" value="WH_DNA-bd_sf"/>
</dbReference>
<keyword evidence="7" id="KW-1185">Reference proteome</keyword>
<organism evidence="6 7">
    <name type="scientific">Geodermatophilus dictyosporus</name>
    <dbReference type="NCBI Taxonomy" id="1523247"/>
    <lineage>
        <taxon>Bacteria</taxon>
        <taxon>Bacillati</taxon>
        <taxon>Actinomycetota</taxon>
        <taxon>Actinomycetes</taxon>
        <taxon>Geodermatophilales</taxon>
        <taxon>Geodermatophilaceae</taxon>
        <taxon>Geodermatophilus</taxon>
    </lineage>
</organism>
<proteinExistence type="inferred from homology"/>
<feature type="domain" description="HTH lysR-type" evidence="5">
    <location>
        <begin position="18"/>
        <end position="75"/>
    </location>
</feature>
<dbReference type="GO" id="GO:0003677">
    <property type="term" value="F:DNA binding"/>
    <property type="evidence" value="ECO:0007669"/>
    <property type="project" value="UniProtKB-KW"/>
</dbReference>
<dbReference type="STRING" id="1523247.SAMN05660464_0121"/>
<dbReference type="PRINTS" id="PR00039">
    <property type="entry name" value="HTHLYSR"/>
</dbReference>